<accession>A0AAN9FFT1</accession>
<organism evidence="1 2">
    <name type="scientific">Crotalaria pallida</name>
    <name type="common">Smooth rattlebox</name>
    <name type="synonym">Crotalaria striata</name>
    <dbReference type="NCBI Taxonomy" id="3830"/>
    <lineage>
        <taxon>Eukaryota</taxon>
        <taxon>Viridiplantae</taxon>
        <taxon>Streptophyta</taxon>
        <taxon>Embryophyta</taxon>
        <taxon>Tracheophyta</taxon>
        <taxon>Spermatophyta</taxon>
        <taxon>Magnoliopsida</taxon>
        <taxon>eudicotyledons</taxon>
        <taxon>Gunneridae</taxon>
        <taxon>Pentapetalae</taxon>
        <taxon>rosids</taxon>
        <taxon>fabids</taxon>
        <taxon>Fabales</taxon>
        <taxon>Fabaceae</taxon>
        <taxon>Papilionoideae</taxon>
        <taxon>50 kb inversion clade</taxon>
        <taxon>genistoids sensu lato</taxon>
        <taxon>core genistoids</taxon>
        <taxon>Crotalarieae</taxon>
        <taxon>Crotalaria</taxon>
    </lineage>
</organism>
<name>A0AAN9FFT1_CROPI</name>
<proteinExistence type="predicted"/>
<evidence type="ECO:0000313" key="1">
    <source>
        <dbReference type="EMBL" id="KAK7272850.1"/>
    </source>
</evidence>
<evidence type="ECO:0000313" key="2">
    <source>
        <dbReference type="Proteomes" id="UP001372338"/>
    </source>
</evidence>
<comment type="caution">
    <text evidence="1">The sequence shown here is derived from an EMBL/GenBank/DDBJ whole genome shotgun (WGS) entry which is preliminary data.</text>
</comment>
<dbReference type="Proteomes" id="UP001372338">
    <property type="component" value="Unassembled WGS sequence"/>
</dbReference>
<keyword evidence="2" id="KW-1185">Reference proteome</keyword>
<dbReference type="Gene3D" id="1.10.472.10">
    <property type="entry name" value="Cyclin-like"/>
    <property type="match status" value="1"/>
</dbReference>
<protein>
    <submittedName>
        <fullName evidence="1">Uncharacterized protein</fullName>
    </submittedName>
</protein>
<reference evidence="1 2" key="1">
    <citation type="submission" date="2024-01" db="EMBL/GenBank/DDBJ databases">
        <title>The genomes of 5 underutilized Papilionoideae crops provide insights into root nodulation and disease resistanc.</title>
        <authorList>
            <person name="Yuan L."/>
        </authorList>
    </citation>
    <scope>NUCLEOTIDE SEQUENCE [LARGE SCALE GENOMIC DNA]</scope>
    <source>
        <strain evidence="1">ZHUSHIDOU_FW_LH</strain>
        <tissue evidence="1">Leaf</tissue>
    </source>
</reference>
<dbReference type="EMBL" id="JAYWIO010000003">
    <property type="protein sequence ID" value="KAK7272850.1"/>
    <property type="molecule type" value="Genomic_DNA"/>
</dbReference>
<dbReference type="AlphaFoldDB" id="A0AAN9FFT1"/>
<gene>
    <name evidence="1" type="ORF">RIF29_13890</name>
</gene>
<sequence>MILFSDSLLCSLFAAPLLHCSTTLFAVRLLLFSSLFSSVFPLSSSSHFISINFCRRFCSNLGMTNQAVKAAQEAVQKSEV</sequence>